<dbReference type="OMA" id="CSYQENM"/>
<keyword evidence="4" id="KW-0238">DNA-binding</keyword>
<evidence type="ECO:0000256" key="2">
    <source>
        <dbReference type="ARBA" id="ARBA00022737"/>
    </source>
</evidence>
<keyword evidence="3" id="KW-0805">Transcription regulation</keyword>
<gene>
    <name evidence="10" type="ORF">EUGRSUZ_B00301</name>
</gene>
<dbReference type="FunFam" id="1.10.10.60:FF:000010">
    <property type="entry name" value="Transcriptional activator Myb isoform A"/>
    <property type="match status" value="1"/>
</dbReference>
<evidence type="ECO:0000259" key="9">
    <source>
        <dbReference type="PROSITE" id="PS51294"/>
    </source>
</evidence>
<organism evidence="10">
    <name type="scientific">Eucalyptus grandis</name>
    <name type="common">Flooded gum</name>
    <dbReference type="NCBI Taxonomy" id="71139"/>
    <lineage>
        <taxon>Eukaryota</taxon>
        <taxon>Viridiplantae</taxon>
        <taxon>Streptophyta</taxon>
        <taxon>Embryophyta</taxon>
        <taxon>Tracheophyta</taxon>
        <taxon>Spermatophyta</taxon>
        <taxon>Magnoliopsida</taxon>
        <taxon>eudicotyledons</taxon>
        <taxon>Gunneridae</taxon>
        <taxon>Pentapetalae</taxon>
        <taxon>rosids</taxon>
        <taxon>malvids</taxon>
        <taxon>Myrtales</taxon>
        <taxon>Myrtaceae</taxon>
        <taxon>Myrtoideae</taxon>
        <taxon>Eucalypteae</taxon>
        <taxon>Eucalyptus</taxon>
    </lineage>
</organism>
<accession>A0A059CY29</accession>
<dbReference type="eggNOG" id="KOG0048">
    <property type="taxonomic scope" value="Eukaryota"/>
</dbReference>
<feature type="domain" description="Myb-like" evidence="8">
    <location>
        <begin position="178"/>
        <end position="229"/>
    </location>
</feature>
<dbReference type="EMBL" id="KK198754">
    <property type="protein sequence ID" value="KCW83368.1"/>
    <property type="molecule type" value="Genomic_DNA"/>
</dbReference>
<evidence type="ECO:0000256" key="3">
    <source>
        <dbReference type="ARBA" id="ARBA00023015"/>
    </source>
</evidence>
<dbReference type="PANTHER" id="PTHR45614:SF285">
    <property type="entry name" value="TRANSCRIPTION FACTOR MYB98"/>
    <property type="match status" value="1"/>
</dbReference>
<dbReference type="InParanoid" id="A0A059CY29"/>
<dbReference type="KEGG" id="egr:104434288"/>
<evidence type="ECO:0000256" key="6">
    <source>
        <dbReference type="ARBA" id="ARBA00023242"/>
    </source>
</evidence>
<keyword evidence="6" id="KW-0539">Nucleus</keyword>
<dbReference type="PANTHER" id="PTHR45614">
    <property type="entry name" value="MYB PROTEIN-RELATED"/>
    <property type="match status" value="1"/>
</dbReference>
<dbReference type="GO" id="GO:0006355">
    <property type="term" value="P:regulation of DNA-templated transcription"/>
    <property type="evidence" value="ECO:0000318"/>
    <property type="project" value="GO_Central"/>
</dbReference>
<evidence type="ECO:0000256" key="5">
    <source>
        <dbReference type="ARBA" id="ARBA00023163"/>
    </source>
</evidence>
<dbReference type="PROSITE" id="PS50090">
    <property type="entry name" value="MYB_LIKE"/>
    <property type="match status" value="2"/>
</dbReference>
<proteinExistence type="predicted"/>
<dbReference type="GO" id="GO:0000981">
    <property type="term" value="F:DNA-binding transcription factor activity, RNA polymerase II-specific"/>
    <property type="evidence" value="ECO:0000318"/>
    <property type="project" value="GO_Central"/>
</dbReference>
<comment type="subcellular location">
    <subcellularLocation>
        <location evidence="1">Nucleus</location>
    </subcellularLocation>
</comment>
<dbReference type="InterPro" id="IPR001005">
    <property type="entry name" value="SANT/Myb"/>
</dbReference>
<dbReference type="GO" id="GO:0005634">
    <property type="term" value="C:nucleus"/>
    <property type="evidence" value="ECO:0000318"/>
    <property type="project" value="GO_Central"/>
</dbReference>
<feature type="domain" description="HTH myb-type" evidence="9">
    <location>
        <begin position="234"/>
        <end position="284"/>
    </location>
</feature>
<dbReference type="Gene3D" id="1.10.10.60">
    <property type="entry name" value="Homeodomain-like"/>
    <property type="match status" value="2"/>
</dbReference>
<dbReference type="PROSITE" id="PS51294">
    <property type="entry name" value="HTH_MYB"/>
    <property type="match status" value="2"/>
</dbReference>
<feature type="compositionally biased region" description="Polar residues" evidence="7">
    <location>
        <begin position="312"/>
        <end position="321"/>
    </location>
</feature>
<protein>
    <submittedName>
        <fullName evidence="10">Uncharacterized protein</fullName>
    </submittedName>
</protein>
<evidence type="ECO:0000313" key="10">
    <source>
        <dbReference type="EMBL" id="KCW83368.1"/>
    </source>
</evidence>
<keyword evidence="2" id="KW-0677">Repeat</keyword>
<evidence type="ECO:0000256" key="1">
    <source>
        <dbReference type="ARBA" id="ARBA00004123"/>
    </source>
</evidence>
<dbReference type="CDD" id="cd00167">
    <property type="entry name" value="SANT"/>
    <property type="match status" value="2"/>
</dbReference>
<dbReference type="FunFam" id="1.10.10.60:FF:000381">
    <property type="entry name" value="Transcription factor MYB119"/>
    <property type="match status" value="1"/>
</dbReference>
<dbReference type="InterPro" id="IPR009057">
    <property type="entry name" value="Homeodomain-like_sf"/>
</dbReference>
<dbReference type="Gramene" id="KCW83368">
    <property type="protein sequence ID" value="KCW83368"/>
    <property type="gene ID" value="EUGRSUZ_B00301"/>
</dbReference>
<reference evidence="10" key="1">
    <citation type="submission" date="2013-07" db="EMBL/GenBank/DDBJ databases">
        <title>The genome of Eucalyptus grandis.</title>
        <authorList>
            <person name="Schmutz J."/>
            <person name="Hayes R."/>
            <person name="Myburg A."/>
            <person name="Tuskan G."/>
            <person name="Grattapaglia D."/>
            <person name="Rokhsar D.S."/>
        </authorList>
    </citation>
    <scope>NUCLEOTIDE SEQUENCE</scope>
    <source>
        <tissue evidence="10">Leaf extractions</tissue>
    </source>
</reference>
<feature type="domain" description="Myb-like" evidence="8">
    <location>
        <begin position="230"/>
        <end position="280"/>
    </location>
</feature>
<dbReference type="GO" id="GO:0000978">
    <property type="term" value="F:RNA polymerase II cis-regulatory region sequence-specific DNA binding"/>
    <property type="evidence" value="ECO:0000318"/>
    <property type="project" value="GO_Central"/>
</dbReference>
<feature type="domain" description="HTH myb-type" evidence="9">
    <location>
        <begin position="178"/>
        <end position="233"/>
    </location>
</feature>
<dbReference type="InterPro" id="IPR017930">
    <property type="entry name" value="Myb_dom"/>
</dbReference>
<feature type="region of interest" description="Disordered" evidence="7">
    <location>
        <begin position="312"/>
        <end position="347"/>
    </location>
</feature>
<dbReference type="SMART" id="SM00717">
    <property type="entry name" value="SANT"/>
    <property type="match status" value="2"/>
</dbReference>
<name>A0A059CY29_EUCGR</name>
<keyword evidence="5" id="KW-0804">Transcription</keyword>
<dbReference type="AlphaFoldDB" id="A0A059CY29"/>
<sequence>MDFHSKLDEDFASHQTYLSDNCIKPCMRNRETAFGTVSSTKGNFLQDFNHIDQFYIGESSSNHALNKQTASFDPFDLYPYKVFTDLDVYEDKPFAENGGHGLVMDNFQVEGSLMAVTTANIMNESGRSHMLGDYHQDIKPVSFVVPDEVSCISAGNGYYKKSLVNKSKASSSRRTRKRPHVIKGQWTTEEDRLLIQLVEQFGLRKWSHIAQMLPGRIGKQCRERWHNHLRPDIKKDTWSEEEDKILIRAHSEIGNKWAEIAKRLPGRTENSIKNHWNATKRRQYSKRKCRSKYPRASLLQDYIKSLNLSASAKNPRKSSAGSGDCAIVANDDDDASSSNPTSDEPRLEIMDFCSGDRLVPNFEFDEVPELSFDDKLFQEGCTIDSLLEDLPCPPDATHVSDEGYGMEMLDMDPLMEPDEEPKKDLDLVEMMSQVNTL</sequence>
<dbReference type="SUPFAM" id="SSF46689">
    <property type="entry name" value="Homeodomain-like"/>
    <property type="match status" value="1"/>
</dbReference>
<dbReference type="InterPro" id="IPR050560">
    <property type="entry name" value="MYB_TF"/>
</dbReference>
<evidence type="ECO:0000256" key="4">
    <source>
        <dbReference type="ARBA" id="ARBA00023125"/>
    </source>
</evidence>
<dbReference type="SMR" id="A0A059CY29"/>
<dbReference type="OrthoDB" id="2143914at2759"/>
<evidence type="ECO:0000256" key="7">
    <source>
        <dbReference type="SAM" id="MobiDB-lite"/>
    </source>
</evidence>
<evidence type="ECO:0000259" key="8">
    <source>
        <dbReference type="PROSITE" id="PS50090"/>
    </source>
</evidence>
<dbReference type="Pfam" id="PF13921">
    <property type="entry name" value="Myb_DNA-bind_6"/>
    <property type="match status" value="1"/>
</dbReference>